<dbReference type="InterPro" id="IPR011009">
    <property type="entry name" value="Kinase-like_dom_sf"/>
</dbReference>
<dbReference type="InterPro" id="IPR001245">
    <property type="entry name" value="Ser-Thr/Tyr_kinase_cat_dom"/>
</dbReference>
<evidence type="ECO:0000259" key="4">
    <source>
        <dbReference type="PROSITE" id="PS50011"/>
    </source>
</evidence>
<keyword evidence="6" id="KW-1185">Reference proteome</keyword>
<protein>
    <submittedName>
        <fullName evidence="5">Si:ch73-206d17.1</fullName>
    </submittedName>
</protein>
<dbReference type="FunFam" id="1.10.510.10:FF:000450">
    <property type="entry name" value="Tyrosine-protein kinase STYK1"/>
    <property type="match status" value="1"/>
</dbReference>
<name>A0A3B3SF36_9TELE</name>
<feature type="domain" description="Protein kinase" evidence="4">
    <location>
        <begin position="91"/>
        <end position="364"/>
    </location>
</feature>
<dbReference type="InterPro" id="IPR050122">
    <property type="entry name" value="RTK"/>
</dbReference>
<dbReference type="GeneTree" id="ENSGT00940000157871"/>
<dbReference type="PANTHER" id="PTHR24416">
    <property type="entry name" value="TYROSINE-PROTEIN KINASE RECEPTOR"/>
    <property type="match status" value="1"/>
</dbReference>
<organism evidence="5 6">
    <name type="scientific">Paramormyrops kingsleyae</name>
    <dbReference type="NCBI Taxonomy" id="1676925"/>
    <lineage>
        <taxon>Eukaryota</taxon>
        <taxon>Metazoa</taxon>
        <taxon>Chordata</taxon>
        <taxon>Craniata</taxon>
        <taxon>Vertebrata</taxon>
        <taxon>Euteleostomi</taxon>
        <taxon>Actinopterygii</taxon>
        <taxon>Neopterygii</taxon>
        <taxon>Teleostei</taxon>
        <taxon>Osteoglossocephala</taxon>
        <taxon>Osteoglossomorpha</taxon>
        <taxon>Osteoglossiformes</taxon>
        <taxon>Mormyridae</taxon>
        <taxon>Paramormyrops</taxon>
    </lineage>
</organism>
<dbReference type="STRING" id="1676925.ENSPKIP00000029374"/>
<dbReference type="GO" id="GO:0005886">
    <property type="term" value="C:plasma membrane"/>
    <property type="evidence" value="ECO:0007669"/>
    <property type="project" value="TreeGrafter"/>
</dbReference>
<dbReference type="PROSITE" id="PS00109">
    <property type="entry name" value="PROTEIN_KINASE_TYR"/>
    <property type="match status" value="1"/>
</dbReference>
<dbReference type="PANTHER" id="PTHR24416:SF631">
    <property type="entry name" value="SERINE_THREONINE_TYROSINE KINASE 1"/>
    <property type="match status" value="1"/>
</dbReference>
<evidence type="ECO:0000313" key="6">
    <source>
        <dbReference type="Proteomes" id="UP000261540"/>
    </source>
</evidence>
<dbReference type="AlphaFoldDB" id="A0A3B3SF36"/>
<dbReference type="PRINTS" id="PR00109">
    <property type="entry name" value="TYRKINASE"/>
</dbReference>
<evidence type="ECO:0000313" key="5">
    <source>
        <dbReference type="Ensembl" id="ENSPKIP00000029374.1"/>
    </source>
</evidence>
<accession>A0A3B3SF36</accession>
<dbReference type="Ensembl" id="ENSPKIT00000010171.1">
    <property type="protein sequence ID" value="ENSPKIP00000029374.1"/>
    <property type="gene ID" value="ENSPKIG00000010649.1"/>
</dbReference>
<reference evidence="5" key="1">
    <citation type="submission" date="2025-08" db="UniProtKB">
        <authorList>
            <consortium name="Ensembl"/>
        </authorList>
    </citation>
    <scope>IDENTIFICATION</scope>
</reference>
<dbReference type="Pfam" id="PF07714">
    <property type="entry name" value="PK_Tyr_Ser-Thr"/>
    <property type="match status" value="1"/>
</dbReference>
<keyword evidence="3" id="KW-1133">Transmembrane helix</keyword>
<dbReference type="InterPro" id="IPR000719">
    <property type="entry name" value="Prot_kinase_dom"/>
</dbReference>
<dbReference type="InterPro" id="IPR008266">
    <property type="entry name" value="Tyr_kinase_AS"/>
</dbReference>
<keyword evidence="3" id="KW-0472">Membrane</keyword>
<dbReference type="OrthoDB" id="4062651at2759"/>
<keyword evidence="1" id="KW-0547">Nucleotide-binding</keyword>
<dbReference type="PROSITE" id="PS50011">
    <property type="entry name" value="PROTEIN_KINASE_DOM"/>
    <property type="match status" value="1"/>
</dbReference>
<evidence type="ECO:0000256" key="1">
    <source>
        <dbReference type="ARBA" id="ARBA00022741"/>
    </source>
</evidence>
<dbReference type="Proteomes" id="UP000261540">
    <property type="component" value="Unplaced"/>
</dbReference>
<proteinExistence type="predicted"/>
<sequence length="391" mass="44179">MDAQSPRCNNTKEGGAGFAVIIVPVLLSLSTVVVVFFILWSLYCRRPGRQSLVKIVYNAGHGSISIDAVSGTRLRVQGPLDTWQMPADCTLEALESMQMGHYGNIYKSQLRRGCVTTAVLVKTLQGSNSQATAEEFAAWAQFHAVVCRHENLVRMLFCQTQKLPMYLVLEASSPGNLLHFLWTLRQNDVEKPSQLEHFSERSVYLVAKQVSAGLDYLFSEHGLYHGDVAARNMLIGSGLSVKVSGLGMAFEARQMGKVAKPWVSKVPMKWQAPERIMQLPLTDRSDVWSFGILLYELITLGSPPYPDMEPMEVFPQLQKSHRMRRPESCGRPLYDLMKYCWMWNFKDRPYFSSIIKLLDSYVYLADTKILCADDKMDITEYKKAAGFLSSF</sequence>
<keyword evidence="3" id="KW-0812">Transmembrane</keyword>
<keyword evidence="2" id="KW-0067">ATP-binding</keyword>
<feature type="transmembrane region" description="Helical" evidence="3">
    <location>
        <begin position="16"/>
        <end position="43"/>
    </location>
</feature>
<evidence type="ECO:0000256" key="3">
    <source>
        <dbReference type="SAM" id="Phobius"/>
    </source>
</evidence>
<evidence type="ECO:0000256" key="2">
    <source>
        <dbReference type="ARBA" id="ARBA00022840"/>
    </source>
</evidence>
<dbReference type="GO" id="GO:0004714">
    <property type="term" value="F:transmembrane receptor protein tyrosine kinase activity"/>
    <property type="evidence" value="ECO:0007669"/>
    <property type="project" value="TreeGrafter"/>
</dbReference>
<dbReference type="GO" id="GO:0007169">
    <property type="term" value="P:cell surface receptor protein tyrosine kinase signaling pathway"/>
    <property type="evidence" value="ECO:0007669"/>
    <property type="project" value="TreeGrafter"/>
</dbReference>
<dbReference type="GO" id="GO:0005524">
    <property type="term" value="F:ATP binding"/>
    <property type="evidence" value="ECO:0007669"/>
    <property type="project" value="UniProtKB-KW"/>
</dbReference>
<dbReference type="GO" id="GO:0043235">
    <property type="term" value="C:receptor complex"/>
    <property type="evidence" value="ECO:0007669"/>
    <property type="project" value="TreeGrafter"/>
</dbReference>
<dbReference type="SUPFAM" id="SSF56112">
    <property type="entry name" value="Protein kinase-like (PK-like)"/>
    <property type="match status" value="1"/>
</dbReference>
<dbReference type="Gene3D" id="1.10.510.10">
    <property type="entry name" value="Transferase(Phosphotransferase) domain 1"/>
    <property type="match status" value="1"/>
</dbReference>
<dbReference type="PIRSF" id="PIRSF000654">
    <property type="entry name" value="Integrin-linked_kinase"/>
    <property type="match status" value="1"/>
</dbReference>
<reference evidence="5" key="2">
    <citation type="submission" date="2025-09" db="UniProtKB">
        <authorList>
            <consortium name="Ensembl"/>
        </authorList>
    </citation>
    <scope>IDENTIFICATION</scope>
</reference>
<dbReference type="KEGG" id="pki:111855701"/>